<evidence type="ECO:0000313" key="3">
    <source>
        <dbReference type="EMBL" id="GLR67326.1"/>
    </source>
</evidence>
<keyword evidence="4" id="KW-1185">Reference proteome</keyword>
<dbReference type="Proteomes" id="UP001156641">
    <property type="component" value="Unassembled WGS sequence"/>
</dbReference>
<evidence type="ECO:0000256" key="1">
    <source>
        <dbReference type="ARBA" id="ARBA00022946"/>
    </source>
</evidence>
<dbReference type="InterPro" id="IPR045179">
    <property type="entry name" value="YgfZ/GcvT"/>
</dbReference>
<keyword evidence="1" id="KW-0809">Transit peptide</keyword>
<proteinExistence type="predicted"/>
<organism evidence="3 4">
    <name type="scientific">Acidocella aquatica</name>
    <dbReference type="NCBI Taxonomy" id="1922313"/>
    <lineage>
        <taxon>Bacteria</taxon>
        <taxon>Pseudomonadati</taxon>
        <taxon>Pseudomonadota</taxon>
        <taxon>Alphaproteobacteria</taxon>
        <taxon>Acetobacterales</taxon>
        <taxon>Acidocellaceae</taxon>
        <taxon>Acidocella</taxon>
    </lineage>
</organism>
<dbReference type="InterPro" id="IPR017703">
    <property type="entry name" value="YgfZ/GCV_T_CS"/>
</dbReference>
<dbReference type="EMBL" id="BSOS01000065">
    <property type="protein sequence ID" value="GLR67326.1"/>
    <property type="molecule type" value="Genomic_DNA"/>
</dbReference>
<dbReference type="InterPro" id="IPR057460">
    <property type="entry name" value="CAF17_C"/>
</dbReference>
<dbReference type="PANTHER" id="PTHR22602:SF0">
    <property type="entry name" value="TRANSFERASE CAF17, MITOCHONDRIAL-RELATED"/>
    <property type="match status" value="1"/>
</dbReference>
<evidence type="ECO:0000313" key="4">
    <source>
        <dbReference type="Proteomes" id="UP001156641"/>
    </source>
</evidence>
<sequence length="269" mass="28544">MTFLAHLPQRGVISLTGADRVGFLNGLVSNDVALAAPGRAVWAALLTPQGRYLCDFFIYASADSLLLETPREALAGLLTRLKRFKLRAAAELADVSEHFHIYAGWGGGAPAAQVIAPDPRLPEAGFRALSETPLATNATAADYAAHRIALGLPDGPPDLEVEKTLLLEAGFDELHGIAWDKGCYMGQELTARTKYRGLVKRRLIPVLCGAQPPPPGTPILADGVEAGTLGSHAGQMALAMLRVDALGKTLLAGSTPLHPKPPDWLRLPE</sequence>
<accession>A0ABQ6A4F5</accession>
<dbReference type="Pfam" id="PF25455">
    <property type="entry name" value="Beta-barrel_CAF17_C"/>
    <property type="match status" value="1"/>
</dbReference>
<dbReference type="Gene3D" id="2.40.30.160">
    <property type="match status" value="1"/>
</dbReference>
<dbReference type="RefSeq" id="WP_284258057.1">
    <property type="nucleotide sequence ID" value="NZ_BSOS01000065.1"/>
</dbReference>
<reference evidence="4" key="1">
    <citation type="journal article" date="2019" name="Int. J. Syst. Evol. Microbiol.">
        <title>The Global Catalogue of Microorganisms (GCM) 10K type strain sequencing project: providing services to taxonomists for standard genome sequencing and annotation.</title>
        <authorList>
            <consortium name="The Broad Institute Genomics Platform"/>
            <consortium name="The Broad Institute Genome Sequencing Center for Infectious Disease"/>
            <person name="Wu L."/>
            <person name="Ma J."/>
        </authorList>
    </citation>
    <scope>NUCLEOTIDE SEQUENCE [LARGE SCALE GENOMIC DNA]</scope>
    <source>
        <strain evidence="4">NBRC 112502</strain>
    </source>
</reference>
<name>A0ABQ6A4F5_9PROT</name>
<dbReference type="InterPro" id="IPR027266">
    <property type="entry name" value="TrmE/GcvT-like"/>
</dbReference>
<protein>
    <submittedName>
        <fullName evidence="3">Glycine cleavage system protein T</fullName>
    </submittedName>
</protein>
<dbReference type="Gene3D" id="3.30.1360.120">
    <property type="entry name" value="Probable tRNA modification gtpase trme, domain 1"/>
    <property type="match status" value="1"/>
</dbReference>
<dbReference type="NCBIfam" id="TIGR03317">
    <property type="entry name" value="ygfZ_signature"/>
    <property type="match status" value="1"/>
</dbReference>
<dbReference type="PANTHER" id="PTHR22602">
    <property type="entry name" value="TRANSFERASE CAF17, MITOCHONDRIAL-RELATED"/>
    <property type="match status" value="1"/>
</dbReference>
<gene>
    <name evidence="3" type="ORF">GCM10010909_20070</name>
</gene>
<feature type="domain" description="CAF17 C-terminal" evidence="2">
    <location>
        <begin position="200"/>
        <end position="266"/>
    </location>
</feature>
<evidence type="ECO:0000259" key="2">
    <source>
        <dbReference type="Pfam" id="PF25455"/>
    </source>
</evidence>
<comment type="caution">
    <text evidence="3">The sequence shown here is derived from an EMBL/GenBank/DDBJ whole genome shotgun (WGS) entry which is preliminary data.</text>
</comment>
<dbReference type="SUPFAM" id="SSF103025">
    <property type="entry name" value="Folate-binding domain"/>
    <property type="match status" value="1"/>
</dbReference>